<evidence type="ECO:0000313" key="2">
    <source>
        <dbReference type="EMBL" id="TNN54308.1"/>
    </source>
</evidence>
<dbReference type="Proteomes" id="UP000314294">
    <property type="component" value="Unassembled WGS sequence"/>
</dbReference>
<protein>
    <submittedName>
        <fullName evidence="2">Uncharacterized protein</fullName>
    </submittedName>
</protein>
<keyword evidence="3" id="KW-1185">Reference proteome</keyword>
<evidence type="ECO:0000313" key="3">
    <source>
        <dbReference type="Proteomes" id="UP000314294"/>
    </source>
</evidence>
<dbReference type="EMBL" id="SRLO01000488">
    <property type="protein sequence ID" value="TNN54308.1"/>
    <property type="molecule type" value="Genomic_DNA"/>
</dbReference>
<accession>A0A4Z2GL29</accession>
<feature type="compositionally biased region" description="Polar residues" evidence="1">
    <location>
        <begin position="32"/>
        <end position="44"/>
    </location>
</feature>
<reference evidence="2 3" key="1">
    <citation type="submission" date="2019-03" db="EMBL/GenBank/DDBJ databases">
        <title>First draft genome of Liparis tanakae, snailfish: a comprehensive survey of snailfish specific genes.</title>
        <authorList>
            <person name="Kim W."/>
            <person name="Song I."/>
            <person name="Jeong J.-H."/>
            <person name="Kim D."/>
            <person name="Kim S."/>
            <person name="Ryu S."/>
            <person name="Song J.Y."/>
            <person name="Lee S.K."/>
        </authorList>
    </citation>
    <scope>NUCLEOTIDE SEQUENCE [LARGE SCALE GENOMIC DNA]</scope>
    <source>
        <tissue evidence="2">Muscle</tissue>
    </source>
</reference>
<evidence type="ECO:0000256" key="1">
    <source>
        <dbReference type="SAM" id="MobiDB-lite"/>
    </source>
</evidence>
<name>A0A4Z2GL29_9TELE</name>
<feature type="compositionally biased region" description="Basic and acidic residues" evidence="1">
    <location>
        <begin position="98"/>
        <end position="111"/>
    </location>
</feature>
<feature type="region of interest" description="Disordered" evidence="1">
    <location>
        <begin position="21"/>
        <end position="44"/>
    </location>
</feature>
<comment type="caution">
    <text evidence="2">The sequence shown here is derived from an EMBL/GenBank/DDBJ whole genome shotgun (WGS) entry which is preliminary data.</text>
</comment>
<dbReference type="AlphaFoldDB" id="A0A4Z2GL29"/>
<organism evidence="2 3">
    <name type="scientific">Liparis tanakae</name>
    <name type="common">Tanaka's snailfish</name>
    <dbReference type="NCBI Taxonomy" id="230148"/>
    <lineage>
        <taxon>Eukaryota</taxon>
        <taxon>Metazoa</taxon>
        <taxon>Chordata</taxon>
        <taxon>Craniata</taxon>
        <taxon>Vertebrata</taxon>
        <taxon>Euteleostomi</taxon>
        <taxon>Actinopterygii</taxon>
        <taxon>Neopterygii</taxon>
        <taxon>Teleostei</taxon>
        <taxon>Neoteleostei</taxon>
        <taxon>Acanthomorphata</taxon>
        <taxon>Eupercaria</taxon>
        <taxon>Perciformes</taxon>
        <taxon>Cottioidei</taxon>
        <taxon>Cottales</taxon>
        <taxon>Liparidae</taxon>
        <taxon>Liparis</taxon>
    </lineage>
</organism>
<proteinExistence type="predicted"/>
<gene>
    <name evidence="2" type="ORF">EYF80_035458</name>
</gene>
<sequence length="136" mass="14212">MELQSAAASGLPGPLSPNLDYALSPMSGGPSHGTSPNLSPGFSSQAAFNYNQLEGRFKQLQAHQCFMSFCRASVIAPIASFLLFPPSVHPLSGIKGKSGPDRSHTKDERRSAPPQPGGGEESGSLHSSDIIPSSHI</sequence>
<dbReference type="OrthoDB" id="8963630at2759"/>
<feature type="region of interest" description="Disordered" evidence="1">
    <location>
        <begin position="92"/>
        <end position="136"/>
    </location>
</feature>